<dbReference type="Proteomes" id="UP000236630">
    <property type="component" value="Unassembled WGS sequence"/>
</dbReference>
<evidence type="ECO:0000259" key="2">
    <source>
        <dbReference type="PROSITE" id="PS51485"/>
    </source>
</evidence>
<name>A0A2H5QBL0_CITUN</name>
<dbReference type="EMBL" id="BDQV01000291">
    <property type="protein sequence ID" value="GAY62028.1"/>
    <property type="molecule type" value="Genomic_DNA"/>
</dbReference>
<dbReference type="InterPro" id="IPR008972">
    <property type="entry name" value="Cupredoxin"/>
</dbReference>
<comment type="caution">
    <text evidence="3">The sequence shown here is derived from an EMBL/GenBank/DDBJ whole genome shotgun (WGS) entry which is preliminary data.</text>
</comment>
<dbReference type="InterPro" id="IPR003245">
    <property type="entry name" value="Phytocyanin_dom"/>
</dbReference>
<evidence type="ECO:0000313" key="3">
    <source>
        <dbReference type="EMBL" id="GAY62028.1"/>
    </source>
</evidence>
<keyword evidence="4" id="KW-1185">Reference proteome</keyword>
<dbReference type="SUPFAM" id="SSF49503">
    <property type="entry name" value="Cupredoxins"/>
    <property type="match status" value="1"/>
</dbReference>
<organism evidence="3 4">
    <name type="scientific">Citrus unshiu</name>
    <name type="common">Satsuma mandarin</name>
    <name type="synonym">Citrus nobilis var. unshiu</name>
    <dbReference type="NCBI Taxonomy" id="55188"/>
    <lineage>
        <taxon>Eukaryota</taxon>
        <taxon>Viridiplantae</taxon>
        <taxon>Streptophyta</taxon>
        <taxon>Embryophyta</taxon>
        <taxon>Tracheophyta</taxon>
        <taxon>Spermatophyta</taxon>
        <taxon>Magnoliopsida</taxon>
        <taxon>eudicotyledons</taxon>
        <taxon>Gunneridae</taxon>
        <taxon>Pentapetalae</taxon>
        <taxon>rosids</taxon>
        <taxon>malvids</taxon>
        <taxon>Sapindales</taxon>
        <taxon>Rutaceae</taxon>
        <taxon>Aurantioideae</taxon>
        <taxon>Citrus</taxon>
    </lineage>
</organism>
<evidence type="ECO:0000256" key="1">
    <source>
        <dbReference type="SAM" id="SignalP"/>
    </source>
</evidence>
<evidence type="ECO:0000313" key="4">
    <source>
        <dbReference type="Proteomes" id="UP000236630"/>
    </source>
</evidence>
<reference evidence="3 4" key="1">
    <citation type="journal article" date="2017" name="Front. Genet.">
        <title>Draft sequencing of the heterozygous diploid genome of Satsuma (Citrus unshiu Marc.) using a hybrid assembly approach.</title>
        <authorList>
            <person name="Shimizu T."/>
            <person name="Tanizawa Y."/>
            <person name="Mochizuki T."/>
            <person name="Nagasaki H."/>
            <person name="Yoshioka T."/>
            <person name="Toyoda A."/>
            <person name="Fujiyama A."/>
            <person name="Kaminuma E."/>
            <person name="Nakamura Y."/>
        </authorList>
    </citation>
    <scope>NUCLEOTIDE SEQUENCE [LARGE SCALE GENOMIC DNA]</scope>
    <source>
        <strain evidence="4">cv. Miyagawa wase</strain>
    </source>
</reference>
<dbReference type="STRING" id="55188.A0A2H5QBL0"/>
<feature type="domain" description="Phytocyanin" evidence="2">
    <location>
        <begin position="41"/>
        <end position="145"/>
    </location>
</feature>
<feature type="chain" id="PRO_5014150979" description="Phytocyanin domain-containing protein" evidence="1">
    <location>
        <begin position="25"/>
        <end position="199"/>
    </location>
</feature>
<dbReference type="SMR" id="A0A2H5QBL0"/>
<dbReference type="GO" id="GO:0009055">
    <property type="term" value="F:electron transfer activity"/>
    <property type="evidence" value="ECO:0007669"/>
    <property type="project" value="InterPro"/>
</dbReference>
<dbReference type="InterPro" id="IPR039391">
    <property type="entry name" value="Phytocyanin-like"/>
</dbReference>
<gene>
    <name evidence="3" type="ORF">CUMW_214640</name>
</gene>
<dbReference type="AlphaFoldDB" id="A0A2H5QBL0"/>
<sequence>MAFTKMIQAAFLLLMATSVLRVDGKIGQEKVVSLGGDGFSKTHKVEWGKPNPEEGMDVDYYKKWASSRNFTTGDTIGFAYNNRTDNVKLVQRRESESCIRRTRPIKAFNTGSDSIHLKFRSHYYFLSDFPGHREAGQKLEVVTTDSSLPRTPTNLPHPHVDPNIVNIGYPVYVERVVDRLRYNVTLEFYCGCASGPRPS</sequence>
<dbReference type="Gene3D" id="2.60.40.420">
    <property type="entry name" value="Cupredoxins - blue copper proteins"/>
    <property type="match status" value="1"/>
</dbReference>
<protein>
    <recommendedName>
        <fullName evidence="2">Phytocyanin domain-containing protein</fullName>
    </recommendedName>
</protein>
<dbReference type="PANTHER" id="PTHR33021:SF356">
    <property type="entry name" value="MAVICYANIN"/>
    <property type="match status" value="1"/>
</dbReference>
<feature type="signal peptide" evidence="1">
    <location>
        <begin position="1"/>
        <end position="24"/>
    </location>
</feature>
<accession>A0A2H5QBL0</accession>
<dbReference type="PANTHER" id="PTHR33021">
    <property type="entry name" value="BLUE COPPER PROTEIN"/>
    <property type="match status" value="1"/>
</dbReference>
<dbReference type="PROSITE" id="PS51485">
    <property type="entry name" value="PHYTOCYANIN"/>
    <property type="match status" value="1"/>
</dbReference>
<proteinExistence type="predicted"/>
<dbReference type="Pfam" id="PF02298">
    <property type="entry name" value="Cu_bind_like"/>
    <property type="match status" value="1"/>
</dbReference>
<dbReference type="GO" id="GO:0005886">
    <property type="term" value="C:plasma membrane"/>
    <property type="evidence" value="ECO:0007669"/>
    <property type="project" value="TreeGrafter"/>
</dbReference>
<keyword evidence="1" id="KW-0732">Signal</keyword>